<dbReference type="Pfam" id="PF03004">
    <property type="entry name" value="Transposase_24"/>
    <property type="match status" value="1"/>
</dbReference>
<dbReference type="PANTHER" id="PTHR48258:SF3">
    <property type="entry name" value="FK506-BINDING PROTEIN 4-LIKE ISOFORM X1"/>
    <property type="match status" value="1"/>
</dbReference>
<feature type="region of interest" description="Disordered" evidence="1">
    <location>
        <begin position="1"/>
        <end position="145"/>
    </location>
</feature>
<keyword evidence="7" id="KW-1185">Reference proteome</keyword>
<feature type="compositionally biased region" description="Acidic residues" evidence="1">
    <location>
        <begin position="2694"/>
        <end position="2705"/>
    </location>
</feature>
<feature type="region of interest" description="Disordered" evidence="1">
    <location>
        <begin position="2245"/>
        <end position="2264"/>
    </location>
</feature>
<dbReference type="InterPro" id="IPR025312">
    <property type="entry name" value="DUF4216"/>
</dbReference>
<feature type="domain" description="Transposase-associated" evidence="4">
    <location>
        <begin position="1121"/>
        <end position="1190"/>
    </location>
</feature>
<dbReference type="PANTHER" id="PTHR48258">
    <property type="entry name" value="DUF4218 DOMAIN-CONTAINING PROTEIN-RELATED"/>
    <property type="match status" value="1"/>
</dbReference>
<proteinExistence type="predicted"/>
<feature type="region of interest" description="Disordered" evidence="1">
    <location>
        <begin position="172"/>
        <end position="210"/>
    </location>
</feature>
<dbReference type="Pfam" id="PF13963">
    <property type="entry name" value="Transpos_assoc"/>
    <property type="match status" value="2"/>
</dbReference>
<gene>
    <name evidence="6" type="ORF">ISN44_As11g029810</name>
</gene>
<evidence type="ECO:0000313" key="7">
    <source>
        <dbReference type="Proteomes" id="UP000694251"/>
    </source>
</evidence>
<dbReference type="InterPro" id="IPR004242">
    <property type="entry name" value="Transposase_21"/>
</dbReference>
<feature type="compositionally biased region" description="Polar residues" evidence="1">
    <location>
        <begin position="2248"/>
        <end position="2264"/>
    </location>
</feature>
<evidence type="ECO:0000256" key="1">
    <source>
        <dbReference type="SAM" id="MobiDB-lite"/>
    </source>
</evidence>
<dbReference type="InterPro" id="IPR004252">
    <property type="entry name" value="Probable_transposase_24"/>
</dbReference>
<feature type="region of interest" description="Disordered" evidence="1">
    <location>
        <begin position="1573"/>
        <end position="1609"/>
    </location>
</feature>
<dbReference type="Pfam" id="PF13960">
    <property type="entry name" value="DUF4218"/>
    <property type="match status" value="1"/>
</dbReference>
<feature type="compositionally biased region" description="Polar residues" evidence="1">
    <location>
        <begin position="1795"/>
        <end position="1804"/>
    </location>
</feature>
<feature type="compositionally biased region" description="Basic residues" evidence="1">
    <location>
        <begin position="34"/>
        <end position="58"/>
    </location>
</feature>
<dbReference type="InterPro" id="IPR025452">
    <property type="entry name" value="DUF4218"/>
</dbReference>
<feature type="domain" description="DUF4218" evidence="3">
    <location>
        <begin position="3020"/>
        <end position="3132"/>
    </location>
</feature>
<name>A0A8T1ZCQ4_ARASU</name>
<sequence>MAKTRGGGQVGARRSRRNQGLEVEDVAPATTLKVNKKVNKKKTANKVARRRSSTRAKKVAAVDDEVEDVTPKVAAVDDEVEDVTPEAVEVEKGNDKDITPEADQTEKAMSEDENEGEGCLTGQGQEEDEEEVANIEEEACLTGQDQQEYHQEEAATMEVAANNEEVANMEEDGVGNGQDKAIPTNTDEGSQVPEERVKVRRKRGPTKMRKVAENPNERVSVSFTDFGDHVGTGSVRLSSFLGVLVSQFIPVTISDWRQVDAATKETLWEQIQGRFDMEEEWKKAVIMKKCVISLGEVSNKMRKLRHDQIPQTSSRKGLVRLADDMKKKSSNPSKVTRTKVWLAGHTHADGRPVKPQFAETIKQIQSLDSEMDSTSAADNIREDAVSQILGKDKPGRVRGFGRGITATKLAFMQARDAKMAEMKSEIDELKGMFRDLAGKKKSYCETETCETETCESRGVFKVGDRVQLLDWIHSREVVVGEGEFCSDEQMYKIGRIPIGPNAVVVIVSSVLSSTASLWRPTSDVLYLKEAVGCKISWPMDKVLRVPFTSEDVSLGPNKEGETRSCKIFDWENIENDELIAEGIVCSSNSKERVNNIPLGPGAVSLQVVKVFNFNAPLWRPTADVSVIGEAIHEKIAWPVLKIDVTAAATPEPTLTKSVSPGSNSSTKSPKQKCVLLDCNNSGRIVAEGTVMSTDPEDKCHNVPLGPNASKVSVDLIKIGNAKVWRPNSEFVFISDAVERIHLHRDQMDKTWISLPRNTIEYSEGATNFANSSARRLGNLSEMLCPCRDCRNLCHQSIEVIAEHLVLRGVFKVGDRVQLLDWIHSREVVVGEGEFCSDEPMYKIGRIPIGPNAVAVIVSSVLSSTASLWRPTSDVLYLKEAVGCKISWPMDKVLRVPFTSEDVSLGPNKEGETRSCKIFDWENIENDELIAEGIVCSSNSKERVNNIPLGPGAVSLQVVKVFNFNAPLWRPTADISVIGEAIHEKIAWPVLKIDVTAAATPEPTLTKSVSPGSNSSTKSPKQKCVLLDCNNSGRIVAEGTVMSTDPEDKCHNVPLGPNASKVSVDLIKIGNAKVWRPNSEFVFISDAVGSVVPWPTEKVKFVCNLANCDIGIVLVLPVMDIRLWNTIEYSEGATNFAKSSARRLGNLSEMLCPCRDCRNLCHQSIEEIVEHLVLRGMDKKYKTSCWNFHGEKRADTEDNAPQHETEAFDLFKTAFSMGEGEPNQTNDDEALEANDDEAVEETEFRKKLREAETPLYSDCIKYTKVSAIMGLYRFKVKSGVSENYFDQLLGLIQDMLPEDNVLPKSLAAIKKFLKIFGFGYENIHACKNDCILYRKEFEKLDSCPRCKVSRWEKDKHSNEIKVGIPAKVLRYFPIKDRFKRMFRSKKMAEDLRWHYTNGTEDGTMRHPVDSIQWAQVNDKWPDFGAEPRNLRLGISTDGMNPFSMQNTNHSTWPVMLVNYNTPPSMCMKAENIMLTLLIPGPTAPGNNIDVYLAPLIDDLKDLWAEGIEVYDSFAKENFTLRAMLLWSISDYPALGTLSGCKVKGKQACNVCGKHTPSRWLKFSRKFVYMGNRKRLPDETTASTTEPHEPEEQLVPEEAPHEPEEQLVPEEQLEPEEALIVPAGPLTRSRSKKLNQAINGLLKELDKKQEDVAQISFVMITAEARSLRDFHLSWKYNSFPLHSAATVHPFDRSSSTFDLALLPFRCILHVQNQQSVFLGIDPHLGVYHVVSEPLCYQVAMSTKEERSSHNRNKRFVEAMTTAMEKVFDSHLDSIRQGLHKARKRKEQELNPKPPDNSLGSKPSSPQKIPHSPKSKSVFYSEFKPTNALFKFSGKGDYLEWEKNMDEWFSYKNFLSEKRFVCALSHLTGDAYKWWLQEVDDRLYYKEPPITLWRDLKELLRNKYAPKASNRSRKANVTAQGLAVQEKKKALVPYSKKNPIAKEQFEDEVLKILNAYNKPKKAKCVLTSNSEKAKFALPSKFEKDTCDLFEKPDFVLKNDQPCDKLILSKPVQPSSTFCFSQVIEEKSQEEVQRSLPSILTSVEQQTIFVPEPILESNERHQKHCKEIDLVTKKPNVFVLISTQDEKRFGLENVKEFRVSKSVFDKMIATFETLTLEKLFKPKSFMFDEFHEFNSSLRISLCSNAFELFRTKTENALVKTVYELHESNPFNELCKLTLKDCIFEFSISSIMHLFCPMSAQKGSGAMAKYKYLGEMTSRKGTFKVPLHIHDDLRRAEGALNILTVKEKPPDLQQPQSIRKQPKQGTMSKTGELTQAEAVLVHNRLPKAEYNIVIKEKPPDVTAPIKTRGNYLNSQKRMKANLLSLGEGCTIWRPIKKTNDQEISTHHMSQSRDPREDYQNQLRLKHMEECIGKQSNLFVRASKNYEGMLSEDKPIGLPPIHDASQSHVWRPGNYLGRSSSTPHEILVFLLHMFPEEPKMDLSSLDSFHTYQWRPGEFLDTSREEEFVSNNALIQEEPPDPTPLPLTVMISSIEHTANLIQVSNSSTRFVSHVSRTVTMSLSYLGNIEKELDLFKEYLEPNSCLRTQVKHEHFKDNALIKVEQCLLVYSDSMTVITHLLFAKAVDNIAGIKEEPPNLEVFLSNLFERTGIGVVLMLKIDYPFNQTRRKSDNSYELELQGKYTVNGSFNVSDLLPYFADNSDLRSNPFQVGEDDETTASTTEPHEPEEQLVPEEAPHEPEEQLVPEEQLEPEEALIVPAGPLTRSRSKKLNQAINGLLKELDKKQEDVAQISFVMITAEARSLRDFHLSWKYNSFPLHSAATVHPFDRSSSTFDLALLPFRCILHVQNQQRTANRIQTGSEIYETLQAFRNDFGKPLDKETKRKRTELDQDEVVEEEECEESNDIWRWKKRSIFFELPYWKDLLVRHNIDVMHVEKNVSDAILSILMQSAKSKDGLKARKDLEDIGIRNHLHTEVRGKKTYLPPAAYWLSKKEKTIFCQRLSKFRGPDGYCGNIANSVSVTPPNIGSLKSHDHHVLVQNLLPAALRGLLHKGPRIAINRLCSYFNRLCQRIIDPEKLMTMETEFVETMCQLERFFPPSLFDIMFHLPIHLSKEARLGGPVHFRWMYPFERYMKTLKAFVKNHARPEACMAEGYLAGECVAFCLEFLKDSVPVQETVNRNEDIEADRSVVEGRPLQKGIEVTLSDKDRDNAHRYVLMNMASLDPYVEMHLEELQANDARCAKSETLLWKNHTEQFAQWLKKKIHSDSRNSHSKEIRWLAFGPRNVALAHKGFIVNGQRFHTDAVKRKTQNSGITYEAFSMCRSSARDMRQVANVLTYYGVIKEILLMDYDMFKVPLFRCNWANAGNGVKEEDGFTLVNLHMNQTAYLKDPFILPSQAKQVFYSREDDNSNWYVVMRAPPRGYHELETEKDLGGAPLPVQEVDDLDDEAFDDDSVYVRDDCEGLLVVD</sequence>
<dbReference type="OrthoDB" id="1111770at2759"/>
<dbReference type="InterPro" id="IPR029480">
    <property type="entry name" value="Transpos_assoc"/>
</dbReference>
<dbReference type="Pfam" id="PF13952">
    <property type="entry name" value="DUF4216"/>
    <property type="match status" value="1"/>
</dbReference>
<feature type="domain" description="DUF4216" evidence="2">
    <location>
        <begin position="3301"/>
        <end position="3366"/>
    </location>
</feature>
<dbReference type="Pfam" id="PF02992">
    <property type="entry name" value="Transposase_21"/>
    <property type="match status" value="1"/>
</dbReference>
<feature type="compositionally biased region" description="Acidic residues" evidence="1">
    <location>
        <begin position="125"/>
        <end position="139"/>
    </location>
</feature>
<organism evidence="6 7">
    <name type="scientific">Arabidopsis suecica</name>
    <name type="common">Swedish thale-cress</name>
    <name type="synonym">Cardaminopsis suecica</name>
    <dbReference type="NCBI Taxonomy" id="45249"/>
    <lineage>
        <taxon>Eukaryota</taxon>
        <taxon>Viridiplantae</taxon>
        <taxon>Streptophyta</taxon>
        <taxon>Embryophyta</taxon>
        <taxon>Tracheophyta</taxon>
        <taxon>Spermatophyta</taxon>
        <taxon>Magnoliopsida</taxon>
        <taxon>eudicotyledons</taxon>
        <taxon>Gunneridae</taxon>
        <taxon>Pentapetalae</taxon>
        <taxon>rosids</taxon>
        <taxon>malvids</taxon>
        <taxon>Brassicales</taxon>
        <taxon>Brassicaceae</taxon>
        <taxon>Camelineae</taxon>
        <taxon>Arabidopsis</taxon>
    </lineage>
</organism>
<evidence type="ECO:0000259" key="5">
    <source>
        <dbReference type="Pfam" id="PF26133"/>
    </source>
</evidence>
<evidence type="ECO:0000313" key="6">
    <source>
        <dbReference type="EMBL" id="KAG7556980.1"/>
    </source>
</evidence>
<dbReference type="Pfam" id="PF26133">
    <property type="entry name" value="DUF8039"/>
    <property type="match status" value="1"/>
</dbReference>
<reference evidence="6 7" key="1">
    <citation type="submission" date="2020-12" db="EMBL/GenBank/DDBJ databases">
        <title>Concerted genomic and epigenomic changes stabilize Arabidopsis allopolyploids.</title>
        <authorList>
            <person name="Chen Z."/>
        </authorList>
    </citation>
    <scope>NUCLEOTIDE SEQUENCE [LARGE SCALE GENOMIC DNA]</scope>
    <source>
        <strain evidence="6">As9502</strain>
        <tissue evidence="6">Leaf</tissue>
    </source>
</reference>
<feature type="region of interest" description="Disordered" evidence="1">
    <location>
        <begin position="2657"/>
        <end position="2705"/>
    </location>
</feature>
<feature type="domain" description="Transposase-associated" evidence="4">
    <location>
        <begin position="749"/>
        <end position="810"/>
    </location>
</feature>
<dbReference type="EMBL" id="JAEFBJ010000011">
    <property type="protein sequence ID" value="KAG7556980.1"/>
    <property type="molecule type" value="Genomic_DNA"/>
</dbReference>
<feature type="region of interest" description="Disordered" evidence="1">
    <location>
        <begin position="1776"/>
        <end position="1813"/>
    </location>
</feature>
<dbReference type="InterPro" id="IPR058352">
    <property type="entry name" value="DUF8039"/>
</dbReference>
<feature type="domain" description="DUF8039" evidence="5">
    <location>
        <begin position="1020"/>
        <end position="1100"/>
    </location>
</feature>
<dbReference type="Proteomes" id="UP000694251">
    <property type="component" value="Chromosome 11"/>
</dbReference>
<feature type="compositionally biased region" description="Basic and acidic residues" evidence="1">
    <location>
        <begin position="89"/>
        <end position="110"/>
    </location>
</feature>
<evidence type="ECO:0000259" key="3">
    <source>
        <dbReference type="Pfam" id="PF13960"/>
    </source>
</evidence>
<feature type="compositionally biased region" description="Basic residues" evidence="1">
    <location>
        <begin position="198"/>
        <end position="209"/>
    </location>
</feature>
<evidence type="ECO:0000259" key="4">
    <source>
        <dbReference type="Pfam" id="PF13963"/>
    </source>
</evidence>
<evidence type="ECO:0000259" key="2">
    <source>
        <dbReference type="Pfam" id="PF13952"/>
    </source>
</evidence>
<accession>A0A8T1ZCQ4</accession>
<comment type="caution">
    <text evidence="6">The sequence shown here is derived from an EMBL/GenBank/DDBJ whole genome shotgun (WGS) entry which is preliminary data.</text>
</comment>
<feature type="compositionally biased region" description="Gly residues" evidence="1">
    <location>
        <begin position="1"/>
        <end position="10"/>
    </location>
</feature>
<protein>
    <submittedName>
        <fullName evidence="6">Transposon En/Spm-like</fullName>
    </submittedName>
</protein>